<organism evidence="4 5">
    <name type="scientific">Occultella aeris</name>
    <dbReference type="NCBI Taxonomy" id="2761496"/>
    <lineage>
        <taxon>Bacteria</taxon>
        <taxon>Bacillati</taxon>
        <taxon>Actinomycetota</taxon>
        <taxon>Actinomycetes</taxon>
        <taxon>Micrococcales</taxon>
        <taxon>Ruaniaceae</taxon>
        <taxon>Occultella</taxon>
    </lineage>
</organism>
<keyword evidence="4" id="KW-0436">Ligase</keyword>
<dbReference type="Proteomes" id="UP000419743">
    <property type="component" value="Unassembled WGS sequence"/>
</dbReference>
<gene>
    <name evidence="4" type="ORF">HALOF300_04273</name>
</gene>
<comment type="catalytic activity">
    <reaction evidence="2">
        <text>a 3'-end 2',3'-cyclophospho-ribonucleotide-RNA + H2O = a 3'-end 2'-phospho-ribonucleotide-RNA + H(+)</text>
        <dbReference type="Rhea" id="RHEA:11828"/>
        <dbReference type="Rhea" id="RHEA-COMP:10464"/>
        <dbReference type="Rhea" id="RHEA-COMP:17353"/>
        <dbReference type="ChEBI" id="CHEBI:15377"/>
        <dbReference type="ChEBI" id="CHEBI:15378"/>
        <dbReference type="ChEBI" id="CHEBI:83064"/>
        <dbReference type="ChEBI" id="CHEBI:173113"/>
        <dbReference type="EC" id="3.1.4.58"/>
    </reaction>
</comment>
<dbReference type="PRINTS" id="PR01478">
    <property type="entry name" value="LTB2RECEPTOR"/>
</dbReference>
<dbReference type="Pfam" id="PF02834">
    <property type="entry name" value="LigT_PEase"/>
    <property type="match status" value="1"/>
</dbReference>
<protein>
    <recommendedName>
        <fullName evidence="2">RNA 2',3'-cyclic phosphodiesterase</fullName>
        <shortName evidence="2">RNA 2',3'-CPDase</shortName>
        <ecNumber evidence="2">3.1.4.58</ecNumber>
    </recommendedName>
</protein>
<keyword evidence="1 2" id="KW-0378">Hydrolase</keyword>
<dbReference type="Gene3D" id="3.90.1140.10">
    <property type="entry name" value="Cyclic phosphodiesterase"/>
    <property type="match status" value="1"/>
</dbReference>
<accession>A0A7M4DQ36</accession>
<dbReference type="InterPro" id="IPR003982">
    <property type="entry name" value="Leukotriene_B4_typ-2_rcpt"/>
</dbReference>
<reference evidence="4 5" key="1">
    <citation type="submission" date="2019-11" db="EMBL/GenBank/DDBJ databases">
        <authorList>
            <person name="Criscuolo A."/>
        </authorList>
    </citation>
    <scope>NUCLEOTIDE SEQUENCE [LARGE SCALE GENOMIC DNA]</scope>
    <source>
        <strain evidence="4">CIP111667</strain>
    </source>
</reference>
<comment type="similarity">
    <text evidence="2">Belongs to the 2H phosphoesterase superfamily. ThpR family.</text>
</comment>
<dbReference type="InterPro" id="IPR014051">
    <property type="entry name" value="Phosphoesterase_HXTX"/>
</dbReference>
<name>A0A7M4DQ36_9MICO</name>
<evidence type="ECO:0000256" key="1">
    <source>
        <dbReference type="ARBA" id="ARBA00022801"/>
    </source>
</evidence>
<comment type="caution">
    <text evidence="4">The sequence shown here is derived from an EMBL/GenBank/DDBJ whole genome shotgun (WGS) entry which is preliminary data.</text>
</comment>
<dbReference type="InterPro" id="IPR009097">
    <property type="entry name" value="Cyclic_Pdiesterase"/>
</dbReference>
<dbReference type="PANTHER" id="PTHR35561:SF1">
    <property type="entry name" value="RNA 2',3'-CYCLIC PHOSPHODIESTERASE"/>
    <property type="match status" value="1"/>
</dbReference>
<keyword evidence="5" id="KW-1185">Reference proteome</keyword>
<feature type="active site" description="Proton donor" evidence="2">
    <location>
        <position position="41"/>
    </location>
</feature>
<dbReference type="SUPFAM" id="SSF55144">
    <property type="entry name" value="LigT-like"/>
    <property type="match status" value="1"/>
</dbReference>
<dbReference type="EMBL" id="CACRYJ010000060">
    <property type="protein sequence ID" value="VZO39580.1"/>
    <property type="molecule type" value="Genomic_DNA"/>
</dbReference>
<evidence type="ECO:0000313" key="4">
    <source>
        <dbReference type="EMBL" id="VZO39580.1"/>
    </source>
</evidence>
<evidence type="ECO:0000256" key="2">
    <source>
        <dbReference type="HAMAP-Rule" id="MF_01940"/>
    </source>
</evidence>
<dbReference type="RefSeq" id="WP_156742888.1">
    <property type="nucleotide sequence ID" value="NZ_CACRYJ010000060.1"/>
</dbReference>
<comment type="function">
    <text evidence="2">Hydrolyzes RNA 2',3'-cyclic phosphodiester to an RNA 2'-phosphomonoester.</text>
</comment>
<dbReference type="GO" id="GO:0004113">
    <property type="term" value="F:2',3'-cyclic-nucleotide 3'-phosphodiesterase activity"/>
    <property type="evidence" value="ECO:0007669"/>
    <property type="project" value="InterPro"/>
</dbReference>
<dbReference type="GO" id="GO:0016020">
    <property type="term" value="C:membrane"/>
    <property type="evidence" value="ECO:0007669"/>
    <property type="project" value="InterPro"/>
</dbReference>
<sequence>MRLFAAIRPPAPVLAHLGAATTALRLGAGAPLRWVPVEQQHVTVAFFGELPDGAASDLQDPLARLVAGFAPLELRLRGAGEFAGRSLWVGVADGGTADGGAGGGGAATGAHARADDLARLLALMAAADDLPDAQVRERRRAHLSVARHSRRAADVDLGGLARVLSVYSGPAWVADSVELVSSRLGAGPGGGPLHEVIDTYPLRGYDA</sequence>
<proteinExistence type="inferred from homology"/>
<feature type="domain" description="Phosphoesterase HXTX" evidence="3">
    <location>
        <begin position="9"/>
        <end position="84"/>
    </location>
</feature>
<comment type="caution">
    <text evidence="2">Lacks conserved residue(s) required for the propagation of feature annotation.</text>
</comment>
<evidence type="ECO:0000313" key="5">
    <source>
        <dbReference type="Proteomes" id="UP000419743"/>
    </source>
</evidence>
<dbReference type="EC" id="3.1.4.58" evidence="2"/>
<dbReference type="InterPro" id="IPR004175">
    <property type="entry name" value="RNA_CPDase"/>
</dbReference>
<dbReference type="HAMAP" id="MF_01940">
    <property type="entry name" value="RNA_CPDase"/>
    <property type="match status" value="1"/>
</dbReference>
<feature type="active site" description="Proton acceptor" evidence="2">
    <location>
        <position position="142"/>
    </location>
</feature>
<evidence type="ECO:0000259" key="3">
    <source>
        <dbReference type="Pfam" id="PF02834"/>
    </source>
</evidence>
<dbReference type="GO" id="GO:0008664">
    <property type="term" value="F:RNA 2',3'-cyclic 3'-phosphodiesterase activity"/>
    <property type="evidence" value="ECO:0007669"/>
    <property type="project" value="UniProtKB-EC"/>
</dbReference>
<dbReference type="AlphaFoldDB" id="A0A7M4DQ36"/>
<feature type="short sequence motif" description="HXTX 1" evidence="2">
    <location>
        <begin position="41"/>
        <end position="44"/>
    </location>
</feature>
<dbReference type="GO" id="GO:0004974">
    <property type="term" value="F:leukotriene receptor activity"/>
    <property type="evidence" value="ECO:0007669"/>
    <property type="project" value="InterPro"/>
</dbReference>
<dbReference type="PANTHER" id="PTHR35561">
    <property type="entry name" value="RNA 2',3'-CYCLIC PHOSPHODIESTERASE"/>
    <property type="match status" value="1"/>
</dbReference>
<dbReference type="GO" id="GO:0016874">
    <property type="term" value="F:ligase activity"/>
    <property type="evidence" value="ECO:0007669"/>
    <property type="project" value="UniProtKB-KW"/>
</dbReference>